<gene>
    <name evidence="1" type="ORF">OIU79_001818</name>
</gene>
<dbReference type="Proteomes" id="UP001151532">
    <property type="component" value="Chromosome 17"/>
</dbReference>
<reference evidence="1" key="1">
    <citation type="submission" date="2022-11" db="EMBL/GenBank/DDBJ databases">
        <authorList>
            <person name="Hyden B.L."/>
            <person name="Feng K."/>
            <person name="Yates T."/>
            <person name="Jawdy S."/>
            <person name="Smart L.B."/>
            <person name="Muchero W."/>
        </authorList>
    </citation>
    <scope>NUCLEOTIDE SEQUENCE</scope>
    <source>
        <tissue evidence="1">Shoot tip</tissue>
    </source>
</reference>
<name>A0A9Q0ZHH5_SALPP</name>
<keyword evidence="2" id="KW-1185">Reference proteome</keyword>
<comment type="caution">
    <text evidence="1">The sequence shown here is derived from an EMBL/GenBank/DDBJ whole genome shotgun (WGS) entry which is preliminary data.</text>
</comment>
<accession>A0A9Q0ZHH5</accession>
<dbReference type="AlphaFoldDB" id="A0A9Q0ZHH5"/>
<evidence type="ECO:0000313" key="1">
    <source>
        <dbReference type="EMBL" id="KAJ6734623.1"/>
    </source>
</evidence>
<organism evidence="1 2">
    <name type="scientific">Salix purpurea</name>
    <name type="common">Purple osier willow</name>
    <dbReference type="NCBI Taxonomy" id="77065"/>
    <lineage>
        <taxon>Eukaryota</taxon>
        <taxon>Viridiplantae</taxon>
        <taxon>Streptophyta</taxon>
        <taxon>Embryophyta</taxon>
        <taxon>Tracheophyta</taxon>
        <taxon>Spermatophyta</taxon>
        <taxon>Magnoliopsida</taxon>
        <taxon>eudicotyledons</taxon>
        <taxon>Gunneridae</taxon>
        <taxon>Pentapetalae</taxon>
        <taxon>rosids</taxon>
        <taxon>fabids</taxon>
        <taxon>Malpighiales</taxon>
        <taxon>Salicaceae</taxon>
        <taxon>Saliceae</taxon>
        <taxon>Salix</taxon>
    </lineage>
</organism>
<sequence length="129" mass="14593">MTGHVCLEFIESSRISNSALFANSPSKLCKIYNITTNSTFISMNPSYKANNGERTIHFVGKTRDGIWTLHVRCDPIRVLHFLSAVSFTIGVNLVEMLQELWMGLKEGRIRACRHDDEEVTITMAVEWGS</sequence>
<proteinExistence type="predicted"/>
<protein>
    <submittedName>
        <fullName evidence="1">Uncharacterized protein</fullName>
    </submittedName>
</protein>
<evidence type="ECO:0000313" key="2">
    <source>
        <dbReference type="Proteomes" id="UP001151532"/>
    </source>
</evidence>
<reference evidence="1" key="2">
    <citation type="journal article" date="2023" name="Int. J. Mol. Sci.">
        <title>De Novo Assembly and Annotation of 11 Diverse Shrub Willow (Salix) Genomes Reveals Novel Gene Organization in Sex-Linked Regions.</title>
        <authorList>
            <person name="Hyden B."/>
            <person name="Feng K."/>
            <person name="Yates T.B."/>
            <person name="Jawdy S."/>
            <person name="Cereghino C."/>
            <person name="Smart L.B."/>
            <person name="Muchero W."/>
        </authorList>
    </citation>
    <scope>NUCLEOTIDE SEQUENCE</scope>
    <source>
        <tissue evidence="1">Shoot tip</tissue>
    </source>
</reference>
<dbReference type="EMBL" id="JAPFFK010000011">
    <property type="protein sequence ID" value="KAJ6734623.1"/>
    <property type="molecule type" value="Genomic_DNA"/>
</dbReference>